<organism evidence="11">
    <name type="scientific">Amblyomma parvum</name>
    <name type="common">South American tick</name>
    <dbReference type="NCBI Taxonomy" id="251391"/>
    <lineage>
        <taxon>Eukaryota</taxon>
        <taxon>Metazoa</taxon>
        <taxon>Ecdysozoa</taxon>
        <taxon>Arthropoda</taxon>
        <taxon>Chelicerata</taxon>
        <taxon>Arachnida</taxon>
        <taxon>Acari</taxon>
        <taxon>Parasitiformes</taxon>
        <taxon>Ixodida</taxon>
        <taxon>Ixodoidea</taxon>
        <taxon>Ixodidae</taxon>
        <taxon>Amblyomminae</taxon>
        <taxon>Amblyomma</taxon>
    </lineage>
</organism>
<keyword evidence="5 10" id="KW-0812">Transmembrane</keyword>
<evidence type="ECO:0000256" key="8">
    <source>
        <dbReference type="ARBA" id="ARBA00023136"/>
    </source>
</evidence>
<dbReference type="SMART" id="SM00780">
    <property type="entry name" value="PIG-X"/>
    <property type="match status" value="1"/>
</dbReference>
<evidence type="ECO:0000256" key="7">
    <source>
        <dbReference type="ARBA" id="ARBA00022989"/>
    </source>
</evidence>
<feature type="signal peptide" evidence="10">
    <location>
        <begin position="1"/>
        <end position="21"/>
    </location>
</feature>
<dbReference type="Pfam" id="PF08320">
    <property type="entry name" value="PIG-X"/>
    <property type="match status" value="1"/>
</dbReference>
<comment type="subcellular location">
    <subcellularLocation>
        <location evidence="1 10">Endoplasmic reticulum membrane</location>
        <topology evidence="1 10">Single-pass membrane protein</topology>
    </subcellularLocation>
</comment>
<dbReference type="AlphaFoldDB" id="A0A023FZF4"/>
<dbReference type="InterPro" id="IPR040039">
    <property type="entry name" value="PIGX"/>
</dbReference>
<evidence type="ECO:0000256" key="3">
    <source>
        <dbReference type="ARBA" id="ARBA00010345"/>
    </source>
</evidence>
<proteinExistence type="evidence at transcript level"/>
<dbReference type="PANTHER" id="PTHR28650">
    <property type="entry name" value="PHOSPHATIDYLINOSITOL-GLYCAN BIOSYNTHESIS CLASS X PROTEIN"/>
    <property type="match status" value="1"/>
</dbReference>
<evidence type="ECO:0000256" key="10">
    <source>
        <dbReference type="RuleBase" id="RU366056"/>
    </source>
</evidence>
<dbReference type="EMBL" id="GBBL01000438">
    <property type="protein sequence ID" value="JAC26882.1"/>
    <property type="molecule type" value="mRNA"/>
</dbReference>
<evidence type="ECO:0000313" key="11">
    <source>
        <dbReference type="EMBL" id="JAC26882.1"/>
    </source>
</evidence>
<protein>
    <recommendedName>
        <fullName evidence="10">Phosphatidylinositol-glycan biosynthesis class X protein</fullName>
    </recommendedName>
</protein>
<keyword evidence="6 10" id="KW-0256">Endoplasmic reticulum</keyword>
<evidence type="ECO:0000256" key="6">
    <source>
        <dbReference type="ARBA" id="ARBA00022824"/>
    </source>
</evidence>
<dbReference type="GO" id="GO:0006506">
    <property type="term" value="P:GPI anchor biosynthetic process"/>
    <property type="evidence" value="ECO:0007669"/>
    <property type="project" value="UniProtKB-UniPathway"/>
</dbReference>
<keyword evidence="9" id="KW-0325">Glycoprotein</keyword>
<sequence>MTFFAHLAIVLVFAGFLVADAAVSKTKGSNGAKLCKEEPDIIVERSLAQTGYHRELQTVVHARNRLKVKGRPPTLLLLETIPSGAFVDAHQLRLLDDSDATFGLREKVDIEEMAHQAKSHNVFTFLSVNETSALAALPVHMRYHRAQNCLTDGPFTKVTLQPPSVYFRHLDLDFPDTCEDLHHLPCDAANMERTCSWKQLKVANLNDLSAEVPVGCLEDGFLVSVVTLVTYSLCSIAIAYYVFIHGKKPRSD</sequence>
<keyword evidence="10" id="KW-0732">Signal</keyword>
<keyword evidence="7 10" id="KW-1133">Transmembrane helix</keyword>
<keyword evidence="4 10" id="KW-0337">GPI-anchor biosynthesis</keyword>
<name>A0A023FZF4_AMBPA</name>
<feature type="chain" id="PRO_5025074095" description="Phosphatidylinositol-glycan biosynthesis class X protein" evidence="10">
    <location>
        <begin position="22"/>
        <end position="252"/>
    </location>
</feature>
<accession>A0A023FZF4</accession>
<evidence type="ECO:0000256" key="9">
    <source>
        <dbReference type="ARBA" id="ARBA00023180"/>
    </source>
</evidence>
<comment type="similarity">
    <text evidence="3 10">Belongs to the PIGX family.</text>
</comment>
<reference evidence="11" key="1">
    <citation type="submission" date="2014-03" db="EMBL/GenBank/DDBJ databases">
        <title>The sialotranscriptome of Amblyomma triste, Amblyomma parvum and Amblyomma cajennense ticks, uncovered by 454-based RNA-seq.</title>
        <authorList>
            <person name="Garcia G.R."/>
            <person name="Gardinassi L.G."/>
            <person name="Ribeiro J.M."/>
            <person name="Anatrielo E."/>
            <person name="Ferreira B.R."/>
            <person name="Moreira H.N."/>
            <person name="Mafra C."/>
            <person name="Olegario M.M."/>
            <person name="Szabo P.J."/>
            <person name="Miranda-Santos I.K."/>
            <person name="Maruyama S.R."/>
        </authorList>
    </citation>
    <scope>NUCLEOTIDE SEQUENCE</scope>
    <source>
        <strain evidence="11">Araguapaz</strain>
        <tissue evidence="11">Salivary glands</tissue>
    </source>
</reference>
<dbReference type="GO" id="GO:0005789">
    <property type="term" value="C:endoplasmic reticulum membrane"/>
    <property type="evidence" value="ECO:0007669"/>
    <property type="project" value="UniProtKB-SubCell"/>
</dbReference>
<evidence type="ECO:0000256" key="5">
    <source>
        <dbReference type="ARBA" id="ARBA00022692"/>
    </source>
</evidence>
<dbReference type="UniPathway" id="UPA00196"/>
<comment type="function">
    <text evidence="10">Stabilizing subunit of the glycosylphosphatidylinositol-mannosyltransferase I complex which catalyzes the transfer of the first mannose, via an alpha-1,4 bond from a dolichol-phosphate-mannose (Dol-P-Man) to the glucosaminyl acyl phosphatidylinositol (GlcN-(acyl)PI) intermediate to generate alpha-D-Man-(1-&gt;4)-alpha-D-GlcN-(1-&gt;6)-(1-radyl,2-acyl-sn-glycero-3-phospho)-2-acyl-inositol and participates in the sixth step of the glycosylphosphatidylinositol-anchor biosynthesis. Probably acts by stabilizing the mannosyltransferase PIGM.</text>
</comment>
<comment type="pathway">
    <text evidence="2 10">Glycolipid biosynthesis; glycosylphosphatidylinositol-anchor biosynthesis.</text>
</comment>
<feature type="transmembrane region" description="Helical" evidence="10">
    <location>
        <begin position="221"/>
        <end position="243"/>
    </location>
</feature>
<dbReference type="InterPro" id="IPR013233">
    <property type="entry name" value="PIG-X/PBN1"/>
</dbReference>
<evidence type="ECO:0000256" key="2">
    <source>
        <dbReference type="ARBA" id="ARBA00004687"/>
    </source>
</evidence>
<evidence type="ECO:0000256" key="4">
    <source>
        <dbReference type="ARBA" id="ARBA00022502"/>
    </source>
</evidence>
<evidence type="ECO:0000256" key="1">
    <source>
        <dbReference type="ARBA" id="ARBA00004389"/>
    </source>
</evidence>
<keyword evidence="8 10" id="KW-0472">Membrane</keyword>
<dbReference type="PANTHER" id="PTHR28650:SF1">
    <property type="entry name" value="PHOSPHATIDYLINOSITOL-GLYCAN BIOSYNTHESIS CLASS X PROTEIN"/>
    <property type="match status" value="1"/>
</dbReference>